<evidence type="ECO:0000256" key="2">
    <source>
        <dbReference type="ARBA" id="ARBA00022448"/>
    </source>
</evidence>
<comment type="function">
    <text evidence="5">The coatomer is a cytosolic protein complex that binds to dilysine motifs and reversibly associates with Golgi non-clathrin-coated vesicles, which further mediate biosynthetic protein transport from the ER, via the Golgi up to the trans Golgi network. Coatomer complex is required for budding from Golgi membranes, and is essential for the retrograde Golgi-to-ER transport of dilysine-tagged proteins.</text>
</comment>
<protein>
    <recommendedName>
        <fullName evidence="5">Coatomer subunit delta</fullName>
    </recommendedName>
</protein>
<dbReference type="GO" id="GO:0006890">
    <property type="term" value="P:retrograde vesicle-mediated transport, Golgi to endoplasmic reticulum"/>
    <property type="evidence" value="ECO:0007669"/>
    <property type="project" value="UniProtKB-UniRule"/>
</dbReference>
<dbReference type="GO" id="GO:0030126">
    <property type="term" value="C:COPI vesicle coat"/>
    <property type="evidence" value="ECO:0007669"/>
    <property type="project" value="UniProtKB-UniRule"/>
</dbReference>
<keyword evidence="5" id="KW-0968">Cytoplasmic vesicle</keyword>
<comment type="subunit">
    <text evidence="5">Oligomeric complex that consists of at least the alpha, beta, beta', gamma, delta, epsilon and zeta subunits.</text>
</comment>
<evidence type="ECO:0000313" key="8">
    <source>
        <dbReference type="EMBL" id="JAG33597.1"/>
    </source>
</evidence>
<keyword evidence="5" id="KW-0931">ER-Golgi transport</keyword>
<evidence type="ECO:0000313" key="7">
    <source>
        <dbReference type="EMBL" id="JAG03985.1"/>
    </source>
</evidence>
<keyword evidence="5" id="KW-0472">Membrane</keyword>
<dbReference type="EMBL" id="GBHO01010007">
    <property type="protein sequence ID" value="JAG33597.1"/>
    <property type="molecule type" value="Transcribed_RNA"/>
</dbReference>
<evidence type="ECO:0000256" key="5">
    <source>
        <dbReference type="RuleBase" id="RU364018"/>
    </source>
</evidence>
<evidence type="ECO:0000256" key="1">
    <source>
        <dbReference type="ARBA" id="ARBA00010516"/>
    </source>
</evidence>
<dbReference type="InterPro" id="IPR027059">
    <property type="entry name" value="Coatomer_dsu"/>
</dbReference>
<keyword evidence="3 5" id="KW-0963">Cytoplasm</keyword>
<reference evidence="7" key="1">
    <citation type="journal article" date="2014" name="PLoS ONE">
        <title>Transcriptome-Based Identification of ABC Transporters in the Western Tarnished Plant Bug Lygus hesperus.</title>
        <authorList>
            <person name="Hull J.J."/>
            <person name="Chaney K."/>
            <person name="Geib S.M."/>
            <person name="Fabrick J.A."/>
            <person name="Brent C.S."/>
            <person name="Walsh D."/>
            <person name="Lavine L.C."/>
        </authorList>
    </citation>
    <scope>NUCLEOTIDE SEQUENCE</scope>
</reference>
<dbReference type="AlphaFoldDB" id="A0A0A9WGI9"/>
<comment type="subcellular location">
    <subcellularLocation>
        <location evidence="5 6">Cytoplasm</location>
    </subcellularLocation>
    <subcellularLocation>
        <location evidence="5 6">Cytoplasmic vesicle</location>
        <location evidence="5 6">COPI-coated vesicle membrane</location>
        <topology evidence="5 6">Peripheral membrane protein</topology>
        <orientation evidence="5 6">Cytoplasmic side</orientation>
    </subcellularLocation>
    <subcellularLocation>
        <location evidence="5 6">Golgi apparatus membrane</location>
        <topology evidence="5 6">Peripheral membrane protein</topology>
        <orientation evidence="5 6">Cytoplasmic side</orientation>
    </subcellularLocation>
</comment>
<evidence type="ECO:0000256" key="4">
    <source>
        <dbReference type="ARBA" id="ARBA00022927"/>
    </source>
</evidence>
<dbReference type="GO" id="GO:0006888">
    <property type="term" value="P:endoplasmic reticulum to Golgi vesicle-mediated transport"/>
    <property type="evidence" value="ECO:0007669"/>
    <property type="project" value="TreeGrafter"/>
</dbReference>
<keyword evidence="4 5" id="KW-0653">Protein transport</keyword>
<name>A0A0A9WGI9_LYGHE</name>
<evidence type="ECO:0000256" key="6">
    <source>
        <dbReference type="RuleBase" id="RU366052"/>
    </source>
</evidence>
<evidence type="ECO:0000256" key="3">
    <source>
        <dbReference type="ARBA" id="ARBA00022490"/>
    </source>
</evidence>
<keyword evidence="2 5" id="KW-0813">Transport</keyword>
<dbReference type="GO" id="GO:0000139">
    <property type="term" value="C:Golgi membrane"/>
    <property type="evidence" value="ECO:0007669"/>
    <property type="project" value="UniProtKB-SubCell"/>
</dbReference>
<accession>A0A0A9WGI9</accession>
<dbReference type="PANTHER" id="PTHR10121:SF0">
    <property type="entry name" value="COATOMER SUBUNIT DELTA"/>
    <property type="match status" value="1"/>
</dbReference>
<dbReference type="PANTHER" id="PTHR10121">
    <property type="entry name" value="COATOMER SUBUNIT DELTA"/>
    <property type="match status" value="1"/>
</dbReference>
<keyword evidence="5" id="KW-0333">Golgi apparatus</keyword>
<comment type="similarity">
    <text evidence="1 5">Belongs to the adaptor complexes medium subunit family. Delta-COP subfamily.</text>
</comment>
<dbReference type="GO" id="GO:0015031">
    <property type="term" value="P:protein transport"/>
    <property type="evidence" value="ECO:0007669"/>
    <property type="project" value="UniProtKB-KW"/>
</dbReference>
<dbReference type="EMBL" id="GBHO01039619">
    <property type="protein sequence ID" value="JAG03985.1"/>
    <property type="molecule type" value="Transcribed_RNA"/>
</dbReference>
<reference evidence="7" key="2">
    <citation type="submission" date="2014-07" db="EMBL/GenBank/DDBJ databases">
        <authorList>
            <person name="Hull J."/>
        </authorList>
    </citation>
    <scope>NUCLEOTIDE SEQUENCE</scope>
</reference>
<sequence>MGGRTPQSSSMFMNGAYPTPMSQITTTFDNTNNNSHNSTTTLMSGNTRNVPIKLAGMPRSALTLGTTHQSDVMRKVQKEMGLPSTTTTANAATNHKANNNFTNNTIHPVAVMSEGSNSNMMNRDSSTVNDHALFQSANTTTPAVVVEVREKLHAALQRGDESVPIEVKGDLSVTIHDPSATAIQLILDSPDNSFTYRCHARVDKAAFTERHILVAVGNKPLPS</sequence>
<proteinExistence type="inferred from homology"/>
<gene>
    <name evidence="7" type="primary">copd_1</name>
    <name evidence="8" type="synonym">copd_0</name>
    <name evidence="7" type="ORF">CM83_27614</name>
    <name evidence="8" type="ORF">CM83_27617</name>
</gene>
<dbReference type="GO" id="GO:0051645">
    <property type="term" value="P:Golgi localization"/>
    <property type="evidence" value="ECO:0007669"/>
    <property type="project" value="TreeGrafter"/>
</dbReference>
<organism evidence="7">
    <name type="scientific">Lygus hesperus</name>
    <name type="common">Western plant bug</name>
    <dbReference type="NCBI Taxonomy" id="30085"/>
    <lineage>
        <taxon>Eukaryota</taxon>
        <taxon>Metazoa</taxon>
        <taxon>Ecdysozoa</taxon>
        <taxon>Arthropoda</taxon>
        <taxon>Hexapoda</taxon>
        <taxon>Insecta</taxon>
        <taxon>Pterygota</taxon>
        <taxon>Neoptera</taxon>
        <taxon>Paraneoptera</taxon>
        <taxon>Hemiptera</taxon>
        <taxon>Heteroptera</taxon>
        <taxon>Panheteroptera</taxon>
        <taxon>Cimicomorpha</taxon>
        <taxon>Miridae</taxon>
        <taxon>Mirini</taxon>
        <taxon>Lygus</taxon>
    </lineage>
</organism>